<dbReference type="GO" id="GO:0005524">
    <property type="term" value="F:ATP binding"/>
    <property type="evidence" value="ECO:0007669"/>
    <property type="project" value="UniProtKB-KW"/>
</dbReference>
<keyword evidence="19" id="KW-1185">Reference proteome</keyword>
<dbReference type="InterPro" id="IPR015813">
    <property type="entry name" value="Pyrv/PenolPyrv_kinase-like_dom"/>
</dbReference>
<feature type="domain" description="PEP-utilising enzyme C-terminal" evidence="17">
    <location>
        <begin position="504"/>
        <end position="791"/>
    </location>
</feature>
<dbReference type="eggNOG" id="COG0574">
    <property type="taxonomic scope" value="Bacteria"/>
</dbReference>
<dbReference type="eggNOG" id="COG1080">
    <property type="taxonomic scope" value="Bacteria"/>
</dbReference>
<dbReference type="RefSeq" id="WP_015184576.1">
    <property type="nucleotide sequence ID" value="NC_019738.1"/>
</dbReference>
<comment type="similarity">
    <text evidence="4">Belongs to the PEP-utilizing enzyme family.</text>
</comment>
<dbReference type="Gene3D" id="3.30.470.20">
    <property type="entry name" value="ATP-grasp fold, B domain"/>
    <property type="match status" value="1"/>
</dbReference>
<dbReference type="InterPro" id="IPR008279">
    <property type="entry name" value="PEP-util_enz_mobile_dom"/>
</dbReference>
<dbReference type="InterPro" id="IPR013815">
    <property type="entry name" value="ATP_grasp_subdomain_1"/>
</dbReference>
<keyword evidence="11" id="KW-0067">ATP-binding</keyword>
<dbReference type="SUPFAM" id="SSF52009">
    <property type="entry name" value="Phosphohistidine domain"/>
    <property type="match status" value="1"/>
</dbReference>
<feature type="domain" description="PEP-utilising enzyme mobile" evidence="15">
    <location>
        <begin position="402"/>
        <end position="472"/>
    </location>
</feature>
<comment type="pathway">
    <text evidence="3">Carbohydrate biosynthesis; gluconeogenesis.</text>
</comment>
<dbReference type="PROSITE" id="PS00370">
    <property type="entry name" value="PEP_ENZYMES_PHOS_SITE"/>
    <property type="match status" value="1"/>
</dbReference>
<organism evidence="18 19">
    <name type="scientific">Allocoleopsis franciscana PCC 7113</name>
    <dbReference type="NCBI Taxonomy" id="1173027"/>
    <lineage>
        <taxon>Bacteria</taxon>
        <taxon>Bacillati</taxon>
        <taxon>Cyanobacteriota</taxon>
        <taxon>Cyanophyceae</taxon>
        <taxon>Coleofasciculales</taxon>
        <taxon>Coleofasciculaceae</taxon>
        <taxon>Allocoleopsis</taxon>
        <taxon>Allocoleopsis franciscana</taxon>
    </lineage>
</organism>
<proteinExistence type="inferred from homology"/>
<keyword evidence="12" id="KW-0460">Magnesium</keyword>
<dbReference type="EMBL" id="CP003630">
    <property type="protein sequence ID" value="AFZ20441.1"/>
    <property type="molecule type" value="Genomic_DNA"/>
</dbReference>
<evidence type="ECO:0000256" key="2">
    <source>
        <dbReference type="ARBA" id="ARBA00002988"/>
    </source>
</evidence>
<dbReference type="Proteomes" id="UP000010471">
    <property type="component" value="Chromosome"/>
</dbReference>
<comment type="catalytic activity">
    <reaction evidence="14">
        <text>pyruvate + ATP + H2O = phosphoenolpyruvate + AMP + phosphate + 2 H(+)</text>
        <dbReference type="Rhea" id="RHEA:11364"/>
        <dbReference type="ChEBI" id="CHEBI:15361"/>
        <dbReference type="ChEBI" id="CHEBI:15377"/>
        <dbReference type="ChEBI" id="CHEBI:15378"/>
        <dbReference type="ChEBI" id="CHEBI:30616"/>
        <dbReference type="ChEBI" id="CHEBI:43474"/>
        <dbReference type="ChEBI" id="CHEBI:58702"/>
        <dbReference type="ChEBI" id="CHEBI:456215"/>
        <dbReference type="EC" id="2.7.9.2"/>
    </reaction>
</comment>
<dbReference type="UniPathway" id="UPA00138"/>
<dbReference type="InterPro" id="IPR018274">
    <property type="entry name" value="PEP_util_AS"/>
</dbReference>
<dbReference type="Pfam" id="PF02896">
    <property type="entry name" value="PEP-utilizers_C"/>
    <property type="match status" value="1"/>
</dbReference>
<dbReference type="SUPFAM" id="SSF56059">
    <property type="entry name" value="Glutathione synthetase ATP-binding domain-like"/>
    <property type="match status" value="1"/>
</dbReference>
<dbReference type="Gene3D" id="3.30.1490.20">
    <property type="entry name" value="ATP-grasp fold, A domain"/>
    <property type="match status" value="1"/>
</dbReference>
<evidence type="ECO:0000256" key="8">
    <source>
        <dbReference type="ARBA" id="ARBA00022723"/>
    </source>
</evidence>
<comment type="cofactor">
    <cofactor evidence="1">
        <name>Mg(2+)</name>
        <dbReference type="ChEBI" id="CHEBI:18420"/>
    </cofactor>
</comment>
<evidence type="ECO:0000259" key="15">
    <source>
        <dbReference type="Pfam" id="PF00391"/>
    </source>
</evidence>
<keyword evidence="9" id="KW-0547">Nucleotide-binding</keyword>
<dbReference type="InterPro" id="IPR006319">
    <property type="entry name" value="PEP_synth"/>
</dbReference>
<dbReference type="InterPro" id="IPR036637">
    <property type="entry name" value="Phosphohistidine_dom_sf"/>
</dbReference>
<evidence type="ECO:0000256" key="1">
    <source>
        <dbReference type="ARBA" id="ARBA00001946"/>
    </source>
</evidence>
<dbReference type="AlphaFoldDB" id="K9WKU8"/>
<evidence type="ECO:0000256" key="13">
    <source>
        <dbReference type="ARBA" id="ARBA00033470"/>
    </source>
</evidence>
<protein>
    <recommendedName>
        <fullName evidence="6">Phosphoenolpyruvate synthase</fullName>
        <ecNumber evidence="5">2.7.9.2</ecNumber>
    </recommendedName>
    <alternativeName>
        <fullName evidence="13">Pyruvate, water dikinase</fullName>
    </alternativeName>
</protein>
<dbReference type="Gene3D" id="3.20.20.60">
    <property type="entry name" value="Phosphoenolpyruvate-binding domains"/>
    <property type="match status" value="1"/>
</dbReference>
<dbReference type="SUPFAM" id="SSF51621">
    <property type="entry name" value="Phosphoenolpyruvate/pyruvate domain"/>
    <property type="match status" value="1"/>
</dbReference>
<dbReference type="PANTHER" id="PTHR43030:SF1">
    <property type="entry name" value="PHOSPHOENOLPYRUVATE SYNTHASE"/>
    <property type="match status" value="1"/>
</dbReference>
<feature type="domain" description="Pyruvate phosphate dikinase AMP/ATP-binding" evidence="16">
    <location>
        <begin position="16"/>
        <end position="114"/>
    </location>
</feature>
<name>K9WKU8_9CYAN</name>
<keyword evidence="10 18" id="KW-0418">Kinase</keyword>
<reference evidence="18 19" key="1">
    <citation type="submission" date="2012-06" db="EMBL/GenBank/DDBJ databases">
        <title>Finished chromosome of genome of Microcoleus sp. PCC 7113.</title>
        <authorList>
            <consortium name="US DOE Joint Genome Institute"/>
            <person name="Gugger M."/>
            <person name="Coursin T."/>
            <person name="Rippka R."/>
            <person name="Tandeau De Marsac N."/>
            <person name="Huntemann M."/>
            <person name="Wei C.-L."/>
            <person name="Han J."/>
            <person name="Detter J.C."/>
            <person name="Han C."/>
            <person name="Tapia R."/>
            <person name="Chen A."/>
            <person name="Kyrpides N."/>
            <person name="Mavromatis K."/>
            <person name="Markowitz V."/>
            <person name="Szeto E."/>
            <person name="Ivanova N."/>
            <person name="Pagani I."/>
            <person name="Pati A."/>
            <person name="Goodwin L."/>
            <person name="Nordberg H.P."/>
            <person name="Cantor M.N."/>
            <person name="Hua S.X."/>
            <person name="Woyke T."/>
            <person name="Kerfeld C.A."/>
        </authorList>
    </citation>
    <scope>NUCLEOTIDE SEQUENCE [LARGE SCALE GENOMIC DNA]</scope>
    <source>
        <strain evidence="18 19">PCC 7113</strain>
    </source>
</reference>
<dbReference type="Gene3D" id="3.50.30.10">
    <property type="entry name" value="Phosphohistidine domain"/>
    <property type="match status" value="1"/>
</dbReference>
<keyword evidence="7 18" id="KW-0808">Transferase</keyword>
<evidence type="ECO:0000313" key="18">
    <source>
        <dbReference type="EMBL" id="AFZ20441.1"/>
    </source>
</evidence>
<dbReference type="HOGENOM" id="CLU_007308_6_2_3"/>
<keyword evidence="18" id="KW-0670">Pyruvate</keyword>
<evidence type="ECO:0000256" key="5">
    <source>
        <dbReference type="ARBA" id="ARBA00011996"/>
    </source>
</evidence>
<dbReference type="STRING" id="1173027.Mic7113_4768"/>
<evidence type="ECO:0000256" key="3">
    <source>
        <dbReference type="ARBA" id="ARBA00004742"/>
    </source>
</evidence>
<evidence type="ECO:0000256" key="4">
    <source>
        <dbReference type="ARBA" id="ARBA00007837"/>
    </source>
</evidence>
<evidence type="ECO:0000259" key="17">
    <source>
        <dbReference type="Pfam" id="PF02896"/>
    </source>
</evidence>
<gene>
    <name evidence="18" type="ORF">Mic7113_4768</name>
</gene>
<dbReference type="GO" id="GO:0008986">
    <property type="term" value="F:pyruvate, water dikinase activity"/>
    <property type="evidence" value="ECO:0007669"/>
    <property type="project" value="UniProtKB-EC"/>
</dbReference>
<evidence type="ECO:0000256" key="11">
    <source>
        <dbReference type="ARBA" id="ARBA00022840"/>
    </source>
</evidence>
<evidence type="ECO:0000256" key="14">
    <source>
        <dbReference type="ARBA" id="ARBA00047700"/>
    </source>
</evidence>
<evidence type="ECO:0000313" key="19">
    <source>
        <dbReference type="Proteomes" id="UP000010471"/>
    </source>
</evidence>
<dbReference type="KEGG" id="mic:Mic7113_4768"/>
<evidence type="ECO:0000256" key="6">
    <source>
        <dbReference type="ARBA" id="ARBA00021623"/>
    </source>
</evidence>
<dbReference type="InterPro" id="IPR040442">
    <property type="entry name" value="Pyrv_kinase-like_dom_sf"/>
</dbReference>
<dbReference type="GO" id="GO:0006094">
    <property type="term" value="P:gluconeogenesis"/>
    <property type="evidence" value="ECO:0007669"/>
    <property type="project" value="UniProtKB-UniPathway"/>
</dbReference>
<dbReference type="Pfam" id="PF00391">
    <property type="entry name" value="PEP-utilizers"/>
    <property type="match status" value="1"/>
</dbReference>
<evidence type="ECO:0000259" key="16">
    <source>
        <dbReference type="Pfam" id="PF01326"/>
    </source>
</evidence>
<accession>K9WKU8</accession>
<dbReference type="GO" id="GO:0046872">
    <property type="term" value="F:metal ion binding"/>
    <property type="evidence" value="ECO:0007669"/>
    <property type="project" value="UniProtKB-KW"/>
</dbReference>
<dbReference type="Pfam" id="PF01326">
    <property type="entry name" value="PPDK_N"/>
    <property type="match status" value="2"/>
</dbReference>
<dbReference type="PATRIC" id="fig|1173027.3.peg.5293"/>
<evidence type="ECO:0000256" key="10">
    <source>
        <dbReference type="ARBA" id="ARBA00022777"/>
    </source>
</evidence>
<comment type="function">
    <text evidence="2">Catalyzes the phosphorylation of pyruvate to phosphoenolpyruvate.</text>
</comment>
<sequence length="806" mass="89885">MDNLYWLDHIQSSEFSLVGKKAFHLSQLLQRGYPVIPGFVIPTSVFWDLIQLLGESEPLLADLPHSSFHVDVDNPRQLQQVAQHIRQAIANVALPPAWTQSFLRATQNLSASVAILHPSVSMQLANSSIFRYPLDPQSRTQSLSTGLSSLSTSRIIPQEILESHSCPLVPEAVILSLKRVWGELFRARSLFYWQRNGIKFQQLNLAVLVQPLWEAIASGTIEADVNEWKIQAAWGMGEVLTKGEVLPDTYQLQVDSGTVLSSLLGSKTRAYRLRNQPKSEPLSETGLQAYLLSEEQQKQYALNEKYLKQLIELCQRLSAELTQTFFLEWTLCQPPGSSEPQLYLTQFVPQPRAIGSQIAMSTQPPTPRLTPQIIRGLPAAAGRVTAPAHVLKGENLHLEKLNPGKIWVAPHISPDWLPWLKSAAGIVTERGGMTSHAAIIARELGIPAVVSATEITQLIQTDEFLFLDGDQGEIHRLGRQDNSTGKSPMLNPQTLISYHQYPIATQLFVNLSQPSSLERIGALPVDGVGLLRSELMMLDALDNHSLSTWLKQGRTKELVKRLTHLILQFATAFTPRPVFYRSLDWRSHELQLLTGTTSPSEPELNPIVGRRGTLRYVDDPTCFDLELEALKGVLETGYTNVNLMLPFVRTVEEFSFCRRRVEQAGLTDNPQFQLWIMAEVPSVLFLLSDYVKAGVQGISIGSNDFTQLLLATDRDQEQLGSSLNGNHLAVRRALKQLIETAKKIGIPCSICGQAPAQFPDLIDSLVQWGITSISVDINEVERTHRAIARAEQRLLLEAARQRLDQG</sequence>
<dbReference type="PANTHER" id="PTHR43030">
    <property type="entry name" value="PHOSPHOENOLPYRUVATE SYNTHASE"/>
    <property type="match status" value="1"/>
</dbReference>
<evidence type="ECO:0000256" key="12">
    <source>
        <dbReference type="ARBA" id="ARBA00022842"/>
    </source>
</evidence>
<feature type="domain" description="Pyruvate phosphate dikinase AMP/ATP-binding" evidence="16">
    <location>
        <begin position="171"/>
        <end position="351"/>
    </location>
</feature>
<dbReference type="InterPro" id="IPR002192">
    <property type="entry name" value="PPDK_AMP/ATP-bd"/>
</dbReference>
<dbReference type="InterPro" id="IPR000121">
    <property type="entry name" value="PEP_util_C"/>
</dbReference>
<dbReference type="EC" id="2.7.9.2" evidence="5"/>
<evidence type="ECO:0000256" key="9">
    <source>
        <dbReference type="ARBA" id="ARBA00022741"/>
    </source>
</evidence>
<dbReference type="OrthoDB" id="9765468at2"/>
<evidence type="ECO:0000256" key="7">
    <source>
        <dbReference type="ARBA" id="ARBA00022679"/>
    </source>
</evidence>
<keyword evidence="8" id="KW-0479">Metal-binding</keyword>